<evidence type="ECO:0000256" key="1">
    <source>
        <dbReference type="SAM" id="MobiDB-lite"/>
    </source>
</evidence>
<reference evidence="2 3" key="1">
    <citation type="submission" date="2018-02" db="EMBL/GenBank/DDBJ databases">
        <title>Genomic Encyclopedia of Archaeal and Bacterial Type Strains, Phase II (KMG-II): from individual species to whole genera.</title>
        <authorList>
            <person name="Goeker M."/>
        </authorList>
    </citation>
    <scope>NUCLEOTIDE SEQUENCE [LARGE SCALE GENOMIC DNA]</scope>
    <source>
        <strain evidence="2 3">YU 961-1</strain>
    </source>
</reference>
<gene>
    <name evidence="2" type="ORF">CLV40_1307</name>
</gene>
<organism evidence="2 3">
    <name type="scientific">Actinokineospora auranticolor</name>
    <dbReference type="NCBI Taxonomy" id="155976"/>
    <lineage>
        <taxon>Bacteria</taxon>
        <taxon>Bacillati</taxon>
        <taxon>Actinomycetota</taxon>
        <taxon>Actinomycetes</taxon>
        <taxon>Pseudonocardiales</taxon>
        <taxon>Pseudonocardiaceae</taxon>
        <taxon>Actinokineospora</taxon>
    </lineage>
</organism>
<protein>
    <submittedName>
        <fullName evidence="2">Putative OsmC-like protein</fullName>
    </submittedName>
</protein>
<dbReference type="AlphaFoldDB" id="A0A2S6GD94"/>
<name>A0A2S6GD94_9PSEU</name>
<dbReference type="EMBL" id="PTIX01000030">
    <property type="protein sequence ID" value="PPK63215.1"/>
    <property type="molecule type" value="Genomic_DNA"/>
</dbReference>
<sequence length="206" mass="21229">MVPAARPAIRVRLRPVAGLGRLPETPPDEALERPMTTQVRLNDVDIDAVGALVGAVQADATKAATTWAAHVTWTGGFRSEARVRGFTPTPSDEPTALGGGDSAANPVEQLLSALGNCLAVGYAANATVAGIRLDDLRIDLKGDIDLRVFLGLAEGHAGFDSITAKVTISSPASREELETLHAKVIGSSPVGHTLGSAVPVTIELAG</sequence>
<accession>A0A2S6GD94</accession>
<dbReference type="Gene3D" id="3.30.300.20">
    <property type="match status" value="1"/>
</dbReference>
<dbReference type="Pfam" id="PF02566">
    <property type="entry name" value="OsmC"/>
    <property type="match status" value="1"/>
</dbReference>
<keyword evidence="3" id="KW-1185">Reference proteome</keyword>
<comment type="caution">
    <text evidence="2">The sequence shown here is derived from an EMBL/GenBank/DDBJ whole genome shotgun (WGS) entry which is preliminary data.</text>
</comment>
<evidence type="ECO:0000313" key="3">
    <source>
        <dbReference type="Proteomes" id="UP000239203"/>
    </source>
</evidence>
<proteinExistence type="predicted"/>
<dbReference type="InterPro" id="IPR052924">
    <property type="entry name" value="OsmC/Ohr_hydroprdx_reductase"/>
</dbReference>
<evidence type="ECO:0000313" key="2">
    <source>
        <dbReference type="EMBL" id="PPK63215.1"/>
    </source>
</evidence>
<dbReference type="SUPFAM" id="SSF82784">
    <property type="entry name" value="OsmC-like"/>
    <property type="match status" value="1"/>
</dbReference>
<dbReference type="InterPro" id="IPR003718">
    <property type="entry name" value="OsmC/Ohr_fam"/>
</dbReference>
<dbReference type="PANTHER" id="PTHR35368:SF1">
    <property type="entry name" value="HYDROPEROXIDE REDUCTASE"/>
    <property type="match status" value="1"/>
</dbReference>
<feature type="region of interest" description="Disordered" evidence="1">
    <location>
        <begin position="82"/>
        <end position="102"/>
    </location>
</feature>
<dbReference type="InterPro" id="IPR036102">
    <property type="entry name" value="OsmC/Ohrsf"/>
</dbReference>
<dbReference type="InterPro" id="IPR015946">
    <property type="entry name" value="KH_dom-like_a/b"/>
</dbReference>
<dbReference type="PANTHER" id="PTHR35368">
    <property type="entry name" value="HYDROPEROXIDE REDUCTASE"/>
    <property type="match status" value="1"/>
</dbReference>
<dbReference type="Proteomes" id="UP000239203">
    <property type="component" value="Unassembled WGS sequence"/>
</dbReference>